<name>A0A830D3R8_9LAMI</name>
<gene>
    <name evidence="2" type="ORF">PHJA_002737000</name>
</gene>
<dbReference type="Pfam" id="PF03478">
    <property type="entry name" value="Beta-prop_KIB1-4"/>
    <property type="match status" value="1"/>
</dbReference>
<accession>A0A830D3R8</accession>
<dbReference type="PANTHER" id="PTHR33127">
    <property type="entry name" value="TRANSMEMBRANE PROTEIN"/>
    <property type="match status" value="1"/>
</dbReference>
<sequence length="358" mass="41786">MREDWADLPEELLSLILSNLFANDRHSFSLACKAWNKAAKSSPFGQQYSPCLMYYHRSNRAWKIFQYNRFFSMPLPQHLNRADIRCAKHGWMLMSCYDLTMFFYDPFNNETIHLPKIDYEYPTLCFFHPPTSRDCFILGITNIAESRDVDIGVLRRGESKWSLSYNCTPVLHQGLLYFLDVNGNIATFDVDDKRGVAGRWVVRTKCFFPPRLCHKTRQNYLIRLHDEHMLLAVLVAHDERKVHVFKRLLEPNMKKWDPVRDLGDKVLFVSRAASFAGTTPRRSMANRIYFPKIHGGGDQCNVVFYSLDTQRYHSCSLDYSSNNSYGFKDLNFATWIMPTPTPEFPRDLTWCPNVDAAL</sequence>
<dbReference type="AlphaFoldDB" id="A0A830D3R8"/>
<dbReference type="InterPro" id="IPR001810">
    <property type="entry name" value="F-box_dom"/>
</dbReference>
<evidence type="ECO:0000313" key="2">
    <source>
        <dbReference type="EMBL" id="GFQ05930.1"/>
    </source>
</evidence>
<dbReference type="PROSITE" id="PS50181">
    <property type="entry name" value="FBOX"/>
    <property type="match status" value="1"/>
</dbReference>
<dbReference type="InterPro" id="IPR036047">
    <property type="entry name" value="F-box-like_dom_sf"/>
</dbReference>
<organism evidence="2 3">
    <name type="scientific">Phtheirospermum japonicum</name>
    <dbReference type="NCBI Taxonomy" id="374723"/>
    <lineage>
        <taxon>Eukaryota</taxon>
        <taxon>Viridiplantae</taxon>
        <taxon>Streptophyta</taxon>
        <taxon>Embryophyta</taxon>
        <taxon>Tracheophyta</taxon>
        <taxon>Spermatophyta</taxon>
        <taxon>Magnoliopsida</taxon>
        <taxon>eudicotyledons</taxon>
        <taxon>Gunneridae</taxon>
        <taxon>Pentapetalae</taxon>
        <taxon>asterids</taxon>
        <taxon>lamiids</taxon>
        <taxon>Lamiales</taxon>
        <taxon>Orobanchaceae</taxon>
        <taxon>Orobanchaceae incertae sedis</taxon>
        <taxon>Phtheirospermum</taxon>
    </lineage>
</organism>
<dbReference type="Gene3D" id="1.20.1280.50">
    <property type="match status" value="1"/>
</dbReference>
<protein>
    <submittedName>
        <fullName evidence="2">F-box/kelch-repeat protein at1g57790</fullName>
    </submittedName>
</protein>
<dbReference type="Proteomes" id="UP000653305">
    <property type="component" value="Unassembled WGS sequence"/>
</dbReference>
<comment type="caution">
    <text evidence="2">The sequence shown here is derived from an EMBL/GenBank/DDBJ whole genome shotgun (WGS) entry which is preliminary data.</text>
</comment>
<dbReference type="SMART" id="SM00256">
    <property type="entry name" value="FBOX"/>
    <property type="match status" value="1"/>
</dbReference>
<proteinExistence type="predicted"/>
<dbReference type="Pfam" id="PF00646">
    <property type="entry name" value="F-box"/>
    <property type="match status" value="1"/>
</dbReference>
<keyword evidence="3" id="KW-1185">Reference proteome</keyword>
<feature type="domain" description="F-box" evidence="1">
    <location>
        <begin position="2"/>
        <end position="48"/>
    </location>
</feature>
<dbReference type="PANTHER" id="PTHR33127:SF5">
    <property type="entry name" value="TRANSMEMBRANE PROTEIN"/>
    <property type="match status" value="1"/>
</dbReference>
<dbReference type="CDD" id="cd22159">
    <property type="entry name" value="F-box_AtTIR1-like"/>
    <property type="match status" value="1"/>
</dbReference>
<dbReference type="OrthoDB" id="1925727at2759"/>
<dbReference type="SUPFAM" id="SSF81383">
    <property type="entry name" value="F-box domain"/>
    <property type="match status" value="1"/>
</dbReference>
<dbReference type="EMBL" id="BMAC01001133">
    <property type="protein sequence ID" value="GFQ05930.1"/>
    <property type="molecule type" value="Genomic_DNA"/>
</dbReference>
<evidence type="ECO:0000313" key="3">
    <source>
        <dbReference type="Proteomes" id="UP000653305"/>
    </source>
</evidence>
<reference evidence="2" key="1">
    <citation type="submission" date="2020-07" db="EMBL/GenBank/DDBJ databases">
        <title>Ethylene signaling mediates host invasion by parasitic plants.</title>
        <authorList>
            <person name="Yoshida S."/>
        </authorList>
    </citation>
    <scope>NUCLEOTIDE SEQUENCE</scope>
    <source>
        <strain evidence="2">Okayama</strain>
    </source>
</reference>
<evidence type="ECO:0000259" key="1">
    <source>
        <dbReference type="PROSITE" id="PS50181"/>
    </source>
</evidence>
<dbReference type="InterPro" id="IPR005174">
    <property type="entry name" value="KIB1-4_b-propeller"/>
</dbReference>